<dbReference type="GO" id="GO:0004146">
    <property type="term" value="F:dihydrofolate reductase activity"/>
    <property type="evidence" value="ECO:0007669"/>
    <property type="project" value="UniProtKB-EC"/>
</dbReference>
<sequence length="171" mass="19336">MATIVSLIAAMARNRVIGIENRLPWHLPEDLQYFKRITMGKPVIMGRKTYESIGRPLPGRRNIVVTRSLEWAADGVHIAHSIDEALRLAGEIEEIFVIGGAELYQQAMPFAQRLYLTEVDLTPPGDAHFPPLPDSWIEHTRDAHPDQGRGFGYAFVRYECQQMDINAVNGR</sequence>
<dbReference type="NCBIfam" id="NF008037">
    <property type="entry name" value="PRK10769.1"/>
    <property type="match status" value="1"/>
</dbReference>
<dbReference type="InterPro" id="IPR017925">
    <property type="entry name" value="DHFR_CS"/>
</dbReference>
<dbReference type="EMBL" id="JACHHY010000020">
    <property type="protein sequence ID" value="MBB5019832.1"/>
    <property type="molecule type" value="Genomic_DNA"/>
</dbReference>
<dbReference type="UniPathway" id="UPA00077">
    <property type="reaction ID" value="UER00158"/>
</dbReference>
<dbReference type="Gene3D" id="3.40.430.10">
    <property type="entry name" value="Dihydrofolate Reductase, subunit A"/>
    <property type="match status" value="1"/>
</dbReference>
<dbReference type="GO" id="GO:0046655">
    <property type="term" value="P:folic acid metabolic process"/>
    <property type="evidence" value="ECO:0007669"/>
    <property type="project" value="TreeGrafter"/>
</dbReference>
<dbReference type="SUPFAM" id="SSF53597">
    <property type="entry name" value="Dihydrofolate reductase-like"/>
    <property type="match status" value="1"/>
</dbReference>
<dbReference type="GO" id="GO:0070401">
    <property type="term" value="F:NADP+ binding"/>
    <property type="evidence" value="ECO:0007669"/>
    <property type="project" value="UniProtKB-ARBA"/>
</dbReference>
<keyword evidence="4 8" id="KW-0554">One-carbon metabolism</keyword>
<dbReference type="EC" id="1.5.1.3" evidence="3 8"/>
<dbReference type="PIRSF" id="PIRSF000194">
    <property type="entry name" value="DHFR"/>
    <property type="match status" value="1"/>
</dbReference>
<dbReference type="InterPro" id="IPR024072">
    <property type="entry name" value="DHFR-like_dom_sf"/>
</dbReference>
<dbReference type="GO" id="GO:0005829">
    <property type="term" value="C:cytosol"/>
    <property type="evidence" value="ECO:0007669"/>
    <property type="project" value="TreeGrafter"/>
</dbReference>
<evidence type="ECO:0000313" key="12">
    <source>
        <dbReference type="Proteomes" id="UP000575898"/>
    </source>
</evidence>
<evidence type="ECO:0000256" key="8">
    <source>
        <dbReference type="PIRNR" id="PIRNR000194"/>
    </source>
</evidence>
<dbReference type="PANTHER" id="PTHR48069">
    <property type="entry name" value="DIHYDROFOLATE REDUCTASE"/>
    <property type="match status" value="1"/>
</dbReference>
<dbReference type="CDD" id="cd00209">
    <property type="entry name" value="DHFR"/>
    <property type="match status" value="1"/>
</dbReference>
<dbReference type="PROSITE" id="PS51330">
    <property type="entry name" value="DHFR_2"/>
    <property type="match status" value="1"/>
</dbReference>
<comment type="pathway">
    <text evidence="1 8">Cofactor biosynthesis; tetrahydrofolate biosynthesis; 5,6,7,8-tetrahydrofolate from 7,8-dihydrofolate: step 1/1.</text>
</comment>
<evidence type="ECO:0000256" key="6">
    <source>
        <dbReference type="ARBA" id="ARBA00023002"/>
    </source>
</evidence>
<dbReference type="Proteomes" id="UP000575898">
    <property type="component" value="Unassembled WGS sequence"/>
</dbReference>
<feature type="domain" description="DHFR" evidence="10">
    <location>
        <begin position="4"/>
        <end position="160"/>
    </location>
</feature>
<comment type="similarity">
    <text evidence="2 8 9">Belongs to the dihydrofolate reductase family.</text>
</comment>
<name>A0A840MST7_9PROT</name>
<comment type="caution">
    <text evidence="11">The sequence shown here is derived from an EMBL/GenBank/DDBJ whole genome shotgun (WGS) entry which is preliminary data.</text>
</comment>
<keyword evidence="6 8" id="KW-0560">Oxidoreductase</keyword>
<comment type="catalytic activity">
    <reaction evidence="8">
        <text>(6S)-5,6,7,8-tetrahydrofolate + NADP(+) = 7,8-dihydrofolate + NADPH + H(+)</text>
        <dbReference type="Rhea" id="RHEA:15009"/>
        <dbReference type="ChEBI" id="CHEBI:15378"/>
        <dbReference type="ChEBI" id="CHEBI:57451"/>
        <dbReference type="ChEBI" id="CHEBI:57453"/>
        <dbReference type="ChEBI" id="CHEBI:57783"/>
        <dbReference type="ChEBI" id="CHEBI:58349"/>
        <dbReference type="EC" id="1.5.1.3"/>
    </reaction>
</comment>
<evidence type="ECO:0000256" key="1">
    <source>
        <dbReference type="ARBA" id="ARBA00004903"/>
    </source>
</evidence>
<evidence type="ECO:0000256" key="7">
    <source>
        <dbReference type="ARBA" id="ARBA00025067"/>
    </source>
</evidence>
<evidence type="ECO:0000256" key="4">
    <source>
        <dbReference type="ARBA" id="ARBA00022563"/>
    </source>
</evidence>
<dbReference type="AlphaFoldDB" id="A0A840MST7"/>
<dbReference type="Pfam" id="PF00186">
    <property type="entry name" value="DHFR_1"/>
    <property type="match status" value="1"/>
</dbReference>
<accession>A0A840MST7</accession>
<protein>
    <recommendedName>
        <fullName evidence="3 8">Dihydrofolate reductase</fullName>
        <ecNumber evidence="3 8">1.5.1.3</ecNumber>
    </recommendedName>
</protein>
<dbReference type="GO" id="GO:0006730">
    <property type="term" value="P:one-carbon metabolic process"/>
    <property type="evidence" value="ECO:0007669"/>
    <property type="project" value="UniProtKB-KW"/>
</dbReference>
<dbReference type="GO" id="GO:0046452">
    <property type="term" value="P:dihydrofolate metabolic process"/>
    <property type="evidence" value="ECO:0007669"/>
    <property type="project" value="TreeGrafter"/>
</dbReference>
<evidence type="ECO:0000256" key="5">
    <source>
        <dbReference type="ARBA" id="ARBA00022857"/>
    </source>
</evidence>
<comment type="function">
    <text evidence="7 8">Key enzyme in folate metabolism. Catalyzes an essential reaction for de novo glycine and purine synthesis, and for DNA precursor synthesis.</text>
</comment>
<dbReference type="InterPro" id="IPR001796">
    <property type="entry name" value="DHFR_dom"/>
</dbReference>
<dbReference type="PRINTS" id="PR00070">
    <property type="entry name" value="DHFR"/>
</dbReference>
<reference evidence="11 12" key="1">
    <citation type="submission" date="2020-08" db="EMBL/GenBank/DDBJ databases">
        <title>Genomic Encyclopedia of Type Strains, Phase IV (KMG-IV): sequencing the most valuable type-strain genomes for metagenomic binning, comparative biology and taxonomic classification.</title>
        <authorList>
            <person name="Goeker M."/>
        </authorList>
    </citation>
    <scope>NUCLEOTIDE SEQUENCE [LARGE SCALE GENOMIC DNA]</scope>
    <source>
        <strain evidence="11 12">DSM 27165</strain>
    </source>
</reference>
<evidence type="ECO:0000256" key="9">
    <source>
        <dbReference type="RuleBase" id="RU004474"/>
    </source>
</evidence>
<dbReference type="FunFam" id="3.40.430.10:FF:000001">
    <property type="entry name" value="Dihydrofolate reductase"/>
    <property type="match status" value="1"/>
</dbReference>
<evidence type="ECO:0000259" key="10">
    <source>
        <dbReference type="PROSITE" id="PS51330"/>
    </source>
</evidence>
<dbReference type="PANTHER" id="PTHR48069:SF3">
    <property type="entry name" value="DIHYDROFOLATE REDUCTASE"/>
    <property type="match status" value="1"/>
</dbReference>
<keyword evidence="12" id="KW-1185">Reference proteome</keyword>
<evidence type="ECO:0000313" key="11">
    <source>
        <dbReference type="EMBL" id="MBB5019832.1"/>
    </source>
</evidence>
<evidence type="ECO:0000256" key="3">
    <source>
        <dbReference type="ARBA" id="ARBA00012856"/>
    </source>
</evidence>
<organism evidence="11 12">
    <name type="scientific">Chitinivorax tropicus</name>
    <dbReference type="NCBI Taxonomy" id="714531"/>
    <lineage>
        <taxon>Bacteria</taxon>
        <taxon>Pseudomonadati</taxon>
        <taxon>Pseudomonadota</taxon>
        <taxon>Betaproteobacteria</taxon>
        <taxon>Chitinivorax</taxon>
    </lineage>
</organism>
<evidence type="ECO:0000256" key="2">
    <source>
        <dbReference type="ARBA" id="ARBA00009539"/>
    </source>
</evidence>
<gene>
    <name evidence="11" type="ORF">HNQ59_003140</name>
</gene>
<dbReference type="PROSITE" id="PS00075">
    <property type="entry name" value="DHFR_1"/>
    <property type="match status" value="1"/>
</dbReference>
<keyword evidence="5 8" id="KW-0521">NADP</keyword>
<dbReference type="GO" id="GO:0046654">
    <property type="term" value="P:tetrahydrofolate biosynthetic process"/>
    <property type="evidence" value="ECO:0007669"/>
    <property type="project" value="UniProtKB-UniPathway"/>
</dbReference>
<proteinExistence type="inferred from homology"/>
<dbReference type="InterPro" id="IPR012259">
    <property type="entry name" value="DHFR"/>
</dbReference>